<accession>A0A0G4LWA6</accession>
<evidence type="ECO:0000313" key="2">
    <source>
        <dbReference type="Proteomes" id="UP000044602"/>
    </source>
</evidence>
<dbReference type="Proteomes" id="UP000044602">
    <property type="component" value="Unassembled WGS sequence"/>
</dbReference>
<keyword evidence="2" id="KW-1185">Reference proteome</keyword>
<protein>
    <submittedName>
        <fullName evidence="1">Uncharacterized protein</fullName>
    </submittedName>
</protein>
<dbReference type="EMBL" id="CVQH01020162">
    <property type="protein sequence ID" value="CRK26361.1"/>
    <property type="molecule type" value="Genomic_DNA"/>
</dbReference>
<evidence type="ECO:0000313" key="1">
    <source>
        <dbReference type="EMBL" id="CRK26361.1"/>
    </source>
</evidence>
<name>A0A0G4LWA6_VERLO</name>
<dbReference type="AlphaFoldDB" id="A0A0G4LWA6"/>
<reference evidence="1 2" key="1">
    <citation type="submission" date="2015-05" db="EMBL/GenBank/DDBJ databases">
        <authorList>
            <person name="Wang D.B."/>
            <person name="Wang M."/>
        </authorList>
    </citation>
    <scope>NUCLEOTIDE SEQUENCE [LARGE SCALE GENOMIC DNA]</scope>
    <source>
        <strain evidence="1">VL1</strain>
    </source>
</reference>
<gene>
    <name evidence="1" type="ORF">BN1708_014503</name>
</gene>
<sequence>MPSRQSGGSSDQPMLPITLRFAAIRKHHSCLGRRSRFENVPALTRSLMLDAGMLVLARSLSARNDQLASLVFVGYGQHDVERARRGWVSSKQLVQPGRRWYFDRLWLSRKGHLTVSDPLSQWRASPALECSVALSA</sequence>
<organism evidence="1 2">
    <name type="scientific">Verticillium longisporum</name>
    <name type="common">Verticillium dahliae var. longisporum</name>
    <dbReference type="NCBI Taxonomy" id="100787"/>
    <lineage>
        <taxon>Eukaryota</taxon>
        <taxon>Fungi</taxon>
        <taxon>Dikarya</taxon>
        <taxon>Ascomycota</taxon>
        <taxon>Pezizomycotina</taxon>
        <taxon>Sordariomycetes</taxon>
        <taxon>Hypocreomycetidae</taxon>
        <taxon>Glomerellales</taxon>
        <taxon>Plectosphaerellaceae</taxon>
        <taxon>Verticillium</taxon>
    </lineage>
</organism>
<feature type="non-terminal residue" evidence="1">
    <location>
        <position position="136"/>
    </location>
</feature>
<proteinExistence type="predicted"/>